<keyword evidence="6 7" id="KW-0472">Membrane</keyword>
<keyword evidence="2" id="KW-0813">Transport</keyword>
<reference evidence="8" key="1">
    <citation type="journal article" date="2015" name="Nature">
        <title>Complex archaea that bridge the gap between prokaryotes and eukaryotes.</title>
        <authorList>
            <person name="Spang A."/>
            <person name="Saw J.H."/>
            <person name="Jorgensen S.L."/>
            <person name="Zaremba-Niedzwiedzka K."/>
            <person name="Martijn J."/>
            <person name="Lind A.E."/>
            <person name="van Eijk R."/>
            <person name="Schleper C."/>
            <person name="Guy L."/>
            <person name="Ettema T.J."/>
        </authorList>
    </citation>
    <scope>NUCLEOTIDE SEQUENCE</scope>
</reference>
<dbReference type="InterPro" id="IPR002751">
    <property type="entry name" value="CbiM/NikMN"/>
</dbReference>
<accession>A0A0F9UGZ9</accession>
<comment type="caution">
    <text evidence="8">The sequence shown here is derived from an EMBL/GenBank/DDBJ whole genome shotgun (WGS) entry which is preliminary data.</text>
</comment>
<proteinExistence type="predicted"/>
<keyword evidence="3" id="KW-1003">Cell membrane</keyword>
<gene>
    <name evidence="8" type="ORF">LCGC14_0206530</name>
</gene>
<dbReference type="Gene3D" id="1.10.1760.20">
    <property type="match status" value="1"/>
</dbReference>
<evidence type="ECO:0000256" key="6">
    <source>
        <dbReference type="ARBA" id="ARBA00023136"/>
    </source>
</evidence>
<keyword evidence="5 7" id="KW-1133">Transmembrane helix</keyword>
<evidence type="ECO:0000256" key="2">
    <source>
        <dbReference type="ARBA" id="ARBA00022448"/>
    </source>
</evidence>
<dbReference type="AlphaFoldDB" id="A0A0F9UGZ9"/>
<feature type="transmembrane region" description="Helical" evidence="7">
    <location>
        <begin position="111"/>
        <end position="129"/>
    </location>
</feature>
<comment type="subcellular location">
    <subcellularLocation>
        <location evidence="1">Cell membrane</location>
        <topology evidence="1">Multi-pass membrane protein</topology>
    </subcellularLocation>
</comment>
<feature type="transmembrane region" description="Helical" evidence="7">
    <location>
        <begin position="174"/>
        <end position="193"/>
    </location>
</feature>
<evidence type="ECO:0008006" key="9">
    <source>
        <dbReference type="Google" id="ProtNLM"/>
    </source>
</evidence>
<evidence type="ECO:0000256" key="4">
    <source>
        <dbReference type="ARBA" id="ARBA00022692"/>
    </source>
</evidence>
<feature type="transmembrane region" description="Helical" evidence="7">
    <location>
        <begin position="150"/>
        <end position="168"/>
    </location>
</feature>
<feature type="transmembrane region" description="Helical" evidence="7">
    <location>
        <begin position="73"/>
        <end position="99"/>
    </location>
</feature>
<protein>
    <recommendedName>
        <fullName evidence="9">Cobalt transport protein CbiM</fullName>
    </recommendedName>
</protein>
<name>A0A0F9UGZ9_9ZZZZ</name>
<evidence type="ECO:0000256" key="5">
    <source>
        <dbReference type="ARBA" id="ARBA00022989"/>
    </source>
</evidence>
<evidence type="ECO:0000256" key="3">
    <source>
        <dbReference type="ARBA" id="ARBA00022475"/>
    </source>
</evidence>
<evidence type="ECO:0000256" key="1">
    <source>
        <dbReference type="ARBA" id="ARBA00004651"/>
    </source>
</evidence>
<dbReference type="Pfam" id="PF01891">
    <property type="entry name" value="CbiM"/>
    <property type="match status" value="1"/>
</dbReference>
<dbReference type="EMBL" id="LAZR01000094">
    <property type="protein sequence ID" value="KKN92495.1"/>
    <property type="molecule type" value="Genomic_DNA"/>
</dbReference>
<evidence type="ECO:0000256" key="7">
    <source>
        <dbReference type="SAM" id="Phobius"/>
    </source>
</evidence>
<dbReference type="GO" id="GO:0005886">
    <property type="term" value="C:plasma membrane"/>
    <property type="evidence" value="ECO:0007669"/>
    <property type="project" value="UniProtKB-SubCell"/>
</dbReference>
<organism evidence="8">
    <name type="scientific">marine sediment metagenome</name>
    <dbReference type="NCBI Taxonomy" id="412755"/>
    <lineage>
        <taxon>unclassified sequences</taxon>
        <taxon>metagenomes</taxon>
        <taxon>ecological metagenomes</taxon>
    </lineage>
</organism>
<dbReference type="GO" id="GO:0000041">
    <property type="term" value="P:transition metal ion transport"/>
    <property type="evidence" value="ECO:0007669"/>
    <property type="project" value="InterPro"/>
</dbReference>
<feature type="transmembrane region" description="Helical" evidence="7">
    <location>
        <begin position="40"/>
        <end position="61"/>
    </location>
</feature>
<evidence type="ECO:0000313" key="8">
    <source>
        <dbReference type="EMBL" id="KKN92495.1"/>
    </source>
</evidence>
<keyword evidence="4 7" id="KW-0812">Transmembrane</keyword>
<sequence>MHIEPEVVTGAKLVLSYGTAAGAAAYTAKTAMDSVREKGVVPFAGGAIVATALNFVFFQLFPHFPVGVSEVHLILGSTLFLLFGVAPAAAGLALGLLAQGMFFAPIDLPQYTMNVTTLLVPLFMVSALAKRIIAPNTAYVDLTYVQALKLSTAFQAGVVGWVAFWAIYGQGFAASNIAAVASFGGAYMMVILIEPLVDLAVLAAAKTLRDVAGSAVFTKRLTQSAAE</sequence>